<reference evidence="6 7" key="1">
    <citation type="submission" date="2019-07" db="EMBL/GenBank/DDBJ databases">
        <title>Tepidimonas charontis SPSP-6 draft genome.</title>
        <authorList>
            <person name="Da Costa M.S."/>
            <person name="Froufe H.J.C."/>
            <person name="Egas C."/>
            <person name="Albuquerque L."/>
        </authorList>
    </citation>
    <scope>NUCLEOTIDE SEQUENCE [LARGE SCALE GENOMIC DNA]</scope>
    <source>
        <strain evidence="6 7">SPSP-6</strain>
    </source>
</reference>
<dbReference type="EMBL" id="VJON01000050">
    <property type="protein sequence ID" value="TSE30911.1"/>
    <property type="molecule type" value="Genomic_DNA"/>
</dbReference>
<gene>
    <name evidence="6" type="ORF">Tchar_02361</name>
</gene>
<evidence type="ECO:0000256" key="3">
    <source>
        <dbReference type="SAM" id="Coils"/>
    </source>
</evidence>
<keyword evidence="2 5" id="KW-0732">Signal</keyword>
<proteinExistence type="inferred from homology"/>
<dbReference type="AlphaFoldDB" id="A0A554X505"/>
<dbReference type="Pfam" id="PF03524">
    <property type="entry name" value="CagX"/>
    <property type="match status" value="1"/>
</dbReference>
<evidence type="ECO:0000313" key="7">
    <source>
        <dbReference type="Proteomes" id="UP000318294"/>
    </source>
</evidence>
<feature type="signal peptide" evidence="5">
    <location>
        <begin position="1"/>
        <end position="20"/>
    </location>
</feature>
<evidence type="ECO:0000256" key="5">
    <source>
        <dbReference type="SAM" id="SignalP"/>
    </source>
</evidence>
<organism evidence="6 7">
    <name type="scientific">Tepidimonas charontis</name>
    <dbReference type="NCBI Taxonomy" id="2267262"/>
    <lineage>
        <taxon>Bacteria</taxon>
        <taxon>Pseudomonadati</taxon>
        <taxon>Pseudomonadota</taxon>
        <taxon>Betaproteobacteria</taxon>
        <taxon>Burkholderiales</taxon>
        <taxon>Tepidimonas</taxon>
    </lineage>
</organism>
<dbReference type="InterPro" id="IPR010258">
    <property type="entry name" value="Conjugal_tfr_TrbG/VirB9/CagX"/>
</dbReference>
<feature type="coiled-coil region" evidence="3">
    <location>
        <begin position="216"/>
        <end position="253"/>
    </location>
</feature>
<dbReference type="Gene3D" id="2.60.40.2500">
    <property type="match status" value="1"/>
</dbReference>
<feature type="chain" id="PRO_5022010458" evidence="5">
    <location>
        <begin position="21"/>
        <end position="365"/>
    </location>
</feature>
<evidence type="ECO:0000256" key="2">
    <source>
        <dbReference type="ARBA" id="ARBA00022729"/>
    </source>
</evidence>
<feature type="region of interest" description="Disordered" evidence="4">
    <location>
        <begin position="56"/>
        <end position="89"/>
    </location>
</feature>
<dbReference type="RefSeq" id="WP_236640450.1">
    <property type="nucleotide sequence ID" value="NZ_VJON01000050.1"/>
</dbReference>
<keyword evidence="7" id="KW-1185">Reference proteome</keyword>
<evidence type="ECO:0000256" key="1">
    <source>
        <dbReference type="ARBA" id="ARBA00006135"/>
    </source>
</evidence>
<evidence type="ECO:0000256" key="4">
    <source>
        <dbReference type="SAM" id="MobiDB-lite"/>
    </source>
</evidence>
<comment type="similarity">
    <text evidence="1">Belongs to the TrbG/VirB9 family.</text>
</comment>
<evidence type="ECO:0000313" key="6">
    <source>
        <dbReference type="EMBL" id="TSE30911.1"/>
    </source>
</evidence>
<sequence>MLNRTVVAVAAIAACAAAQAQLHVSPPPVTSETPASPAQALAQRAAAEEVLVSAPAAVSPTQPTRQAPEVSVPPLQPRVPAQKAAQSPRDKALADAVRRWEQTGQADALLGQGGDVRVPYGYSRPVIPCAPLQVCAIRLIPGESITALAIGDTVRWMAQQTTAGDTPVVLIKPTQGGIQTNIVITTDAGRVYYLHAIGKKDEYQPMTSFYDPDDMLRTQTAEAREIERLKKRIEQAEADARRAREEAAVRAAQKREEAIVAEAPGATLDPTKLNFSWRCEANSRAARDFVPQQVFSSATHTFIKLKPDAAEFPGVFAKDGASFALLNFRRKGEYVVVDGAQKHIVLAASVGDNAKLVDCVRRDVE</sequence>
<name>A0A554X505_9BURK</name>
<dbReference type="PROSITE" id="PS51257">
    <property type="entry name" value="PROKAR_LIPOPROTEIN"/>
    <property type="match status" value="1"/>
</dbReference>
<dbReference type="InterPro" id="IPR033645">
    <property type="entry name" value="VirB9/CagX/TrbG_C"/>
</dbReference>
<protein>
    <submittedName>
        <fullName evidence="6">P-type conjugative transfer protein TrbG</fullName>
    </submittedName>
</protein>
<dbReference type="Proteomes" id="UP000318294">
    <property type="component" value="Unassembled WGS sequence"/>
</dbReference>
<accession>A0A554X505</accession>
<comment type="caution">
    <text evidence="6">The sequence shown here is derived from an EMBL/GenBank/DDBJ whole genome shotgun (WGS) entry which is preliminary data.</text>
</comment>
<keyword evidence="3" id="KW-0175">Coiled coil</keyword>
<dbReference type="CDD" id="cd06911">
    <property type="entry name" value="VirB9_CagX_TrbG"/>
    <property type="match status" value="1"/>
</dbReference>
<dbReference type="InterPro" id="IPR038161">
    <property type="entry name" value="VirB9/CagX/TrbG_C_sf"/>
</dbReference>